<dbReference type="AlphaFoldDB" id="A0A6F8PUT6"/>
<feature type="transmembrane region" description="Helical" evidence="1">
    <location>
        <begin position="51"/>
        <end position="69"/>
    </location>
</feature>
<keyword evidence="1" id="KW-0472">Membrane</keyword>
<dbReference type="Proteomes" id="UP000501726">
    <property type="component" value="Chromosome"/>
</dbReference>
<keyword evidence="1" id="KW-1133">Transmembrane helix</keyword>
<accession>A0A6F8PUT6</accession>
<dbReference type="KEGG" id="tse:THMIRHAS_12580"/>
<name>A0A6F8PUT6_9GAMM</name>
<evidence type="ECO:0000256" key="1">
    <source>
        <dbReference type="SAM" id="Phobius"/>
    </source>
</evidence>
<protein>
    <recommendedName>
        <fullName evidence="4">DUF1146 domain-containing protein</fullName>
    </recommendedName>
</protein>
<proteinExistence type="predicted"/>
<keyword evidence="3" id="KW-1185">Reference proteome</keyword>
<keyword evidence="1" id="KW-0812">Transmembrane</keyword>
<feature type="transmembrane region" description="Helical" evidence="1">
    <location>
        <begin position="12"/>
        <end position="30"/>
    </location>
</feature>
<evidence type="ECO:0000313" key="2">
    <source>
        <dbReference type="EMBL" id="BBP45885.1"/>
    </source>
</evidence>
<dbReference type="EMBL" id="AP021889">
    <property type="protein sequence ID" value="BBP45885.1"/>
    <property type="molecule type" value="Genomic_DNA"/>
</dbReference>
<evidence type="ECO:0000313" key="3">
    <source>
        <dbReference type="Proteomes" id="UP000501726"/>
    </source>
</evidence>
<dbReference type="RefSeq" id="WP_173271989.1">
    <property type="nucleotide sequence ID" value="NZ_AP021889.1"/>
</dbReference>
<sequence length="81" mass="9524">MQENDLPLGIQYLLISLQIIALLIFLYFVWPLVKSEQWKAKFIENKTARSILIVFILIFIFVYGIGFVFDTLFPIQRLDQG</sequence>
<gene>
    <name evidence="2" type="ORF">THMIRHAS_12580</name>
</gene>
<organism evidence="2 3">
    <name type="scientific">Thiosulfatimonas sediminis</name>
    <dbReference type="NCBI Taxonomy" id="2675054"/>
    <lineage>
        <taxon>Bacteria</taxon>
        <taxon>Pseudomonadati</taxon>
        <taxon>Pseudomonadota</taxon>
        <taxon>Gammaproteobacteria</taxon>
        <taxon>Thiotrichales</taxon>
        <taxon>Piscirickettsiaceae</taxon>
        <taxon>Thiosulfatimonas</taxon>
    </lineage>
</organism>
<reference evidence="3" key="1">
    <citation type="submission" date="2019-11" db="EMBL/GenBank/DDBJ databases">
        <title>Isolation and characterization of two novel species in the genus Thiomicrorhabdus.</title>
        <authorList>
            <person name="Mochizuki J."/>
            <person name="Kojima H."/>
            <person name="Fukui M."/>
        </authorList>
    </citation>
    <scope>NUCLEOTIDE SEQUENCE [LARGE SCALE GENOMIC DNA]</scope>
    <source>
        <strain evidence="3">aks77</strain>
    </source>
</reference>
<evidence type="ECO:0008006" key="4">
    <source>
        <dbReference type="Google" id="ProtNLM"/>
    </source>
</evidence>